<reference evidence="1" key="1">
    <citation type="submission" date="2017-01" db="EMBL/GenBank/DDBJ databases">
        <title>High-throughput sequencing uncovers low homogeneity in the biogeography of single-stranded DNA viruses.</title>
        <authorList>
            <person name="Pearson V.M."/>
            <person name="Rokyta D.R."/>
        </authorList>
    </citation>
    <scope>NUCLEOTIDE SEQUENCE</scope>
</reference>
<organism evidence="1">
    <name type="scientific">uncultured virus</name>
    <dbReference type="NCBI Taxonomy" id="340016"/>
    <lineage>
        <taxon>Viruses</taxon>
        <taxon>environmental samples</taxon>
    </lineage>
</organism>
<name>A0A2K9LSQ8_9VIRU</name>
<protein>
    <submittedName>
        <fullName evidence="1">Rep</fullName>
    </submittedName>
</protein>
<sequence>MRRRNTVDTTVHQEEVVGQMCPFLLAYGFPVDEYSIVVIGDTGVGKTTWATARAPKPALLVSHMDQLKNFRPSYHKSIIFDDMSFHHLPTTGQIHLVDYHQPRAIHIRYGTVTLPKETVKIFTCNELPFTDHPAIRRRIHIINAY</sequence>
<dbReference type="InterPro" id="IPR027417">
    <property type="entry name" value="P-loop_NTPase"/>
</dbReference>
<gene>
    <name evidence="1" type="primary">Rep</name>
</gene>
<proteinExistence type="predicted"/>
<dbReference type="SUPFAM" id="SSF52540">
    <property type="entry name" value="P-loop containing nucleoside triphosphate hydrolases"/>
    <property type="match status" value="1"/>
</dbReference>
<evidence type="ECO:0000313" key="1">
    <source>
        <dbReference type="EMBL" id="AUM61721.1"/>
    </source>
</evidence>
<dbReference type="EMBL" id="KY487824">
    <property type="protein sequence ID" value="AUM61721.1"/>
    <property type="molecule type" value="Genomic_DNA"/>
</dbReference>
<accession>A0A2K9LSQ8</accession>